<name>A0A8H7B9U6_9PLEO</name>
<organism evidence="1 2">
    <name type="scientific">Alternaria burnsii</name>
    <dbReference type="NCBI Taxonomy" id="1187904"/>
    <lineage>
        <taxon>Eukaryota</taxon>
        <taxon>Fungi</taxon>
        <taxon>Dikarya</taxon>
        <taxon>Ascomycota</taxon>
        <taxon>Pezizomycotina</taxon>
        <taxon>Dothideomycetes</taxon>
        <taxon>Pleosporomycetidae</taxon>
        <taxon>Pleosporales</taxon>
        <taxon>Pleosporineae</taxon>
        <taxon>Pleosporaceae</taxon>
        <taxon>Alternaria</taxon>
        <taxon>Alternaria sect. Alternaria</taxon>
    </lineage>
</organism>
<reference evidence="1" key="2">
    <citation type="submission" date="2020-08" db="EMBL/GenBank/DDBJ databases">
        <title>Draft Genome Sequence of Cumin Blight Pathogen Alternaria burnsii.</title>
        <authorList>
            <person name="Feng Z."/>
        </authorList>
    </citation>
    <scope>NUCLEOTIDE SEQUENCE</scope>
    <source>
        <strain evidence="1">CBS107.38</strain>
    </source>
</reference>
<dbReference type="AlphaFoldDB" id="A0A8H7B9U6"/>
<dbReference type="EMBL" id="JAAABM010000002">
    <property type="protein sequence ID" value="KAF7680294.1"/>
    <property type="molecule type" value="Genomic_DNA"/>
</dbReference>
<dbReference type="RefSeq" id="XP_038790284.1">
    <property type="nucleotide sequence ID" value="XM_038926992.1"/>
</dbReference>
<dbReference type="Proteomes" id="UP000596902">
    <property type="component" value="Unassembled WGS sequence"/>
</dbReference>
<evidence type="ECO:0000313" key="2">
    <source>
        <dbReference type="Proteomes" id="UP000596902"/>
    </source>
</evidence>
<comment type="caution">
    <text evidence="1">The sequence shown here is derived from an EMBL/GenBank/DDBJ whole genome shotgun (WGS) entry which is preliminary data.</text>
</comment>
<sequence>MRLHLETTVRHKTLSRERCGASGSEFEDLIETISELKGKILSCLEKLNLLCSQFMQATPGTREGQIAGARMSKIAANMQRQIQQIGTHYGWVLASDHALVDEVLRSHFVRTVDSRRWLKNAVENFKAAHLLLGDSARRAL</sequence>
<reference evidence="1" key="1">
    <citation type="submission" date="2020-01" db="EMBL/GenBank/DDBJ databases">
        <authorList>
            <person name="Feng Z.H.Z."/>
        </authorList>
    </citation>
    <scope>NUCLEOTIDE SEQUENCE</scope>
    <source>
        <strain evidence="1">CBS107.38</strain>
    </source>
</reference>
<gene>
    <name evidence="1" type="ORF">GT037_001945</name>
</gene>
<dbReference type="GeneID" id="62200170"/>
<evidence type="ECO:0000313" key="1">
    <source>
        <dbReference type="EMBL" id="KAF7680294.1"/>
    </source>
</evidence>
<accession>A0A8H7B9U6</accession>
<keyword evidence="2" id="KW-1185">Reference proteome</keyword>
<proteinExistence type="predicted"/>
<protein>
    <submittedName>
        <fullName evidence="1">Uncharacterized protein</fullName>
    </submittedName>
</protein>